<dbReference type="PANTHER" id="PTHR43033">
    <property type="entry name" value="TRNA(ILE)-LYSIDINE SYNTHASE-RELATED"/>
    <property type="match status" value="1"/>
</dbReference>
<dbReference type="SUPFAM" id="SSF52402">
    <property type="entry name" value="Adenine nucleotide alpha hydrolases-like"/>
    <property type="match status" value="1"/>
</dbReference>
<feature type="domain" description="tRNA(Ile)-lysidine/2-thiocytidine synthase N-terminal" evidence="7">
    <location>
        <begin position="24"/>
        <end position="211"/>
    </location>
</feature>
<evidence type="ECO:0000256" key="5">
    <source>
        <dbReference type="ARBA" id="ARBA00022840"/>
    </source>
</evidence>
<evidence type="ECO:0000313" key="9">
    <source>
        <dbReference type="Proteomes" id="UP000243217"/>
    </source>
</evidence>
<dbReference type="NCBIfam" id="TIGR02432">
    <property type="entry name" value="lysidine_TilS_N"/>
    <property type="match status" value="1"/>
</dbReference>
<evidence type="ECO:0000313" key="8">
    <source>
        <dbReference type="EMBL" id="OQR95671.1"/>
    </source>
</evidence>
<dbReference type="PANTHER" id="PTHR43033:SF5">
    <property type="entry name" value="TRNA(ILE)-LYSIDINE SYNTHETASE"/>
    <property type="match status" value="1"/>
</dbReference>
<dbReference type="EMBL" id="JNBS01002062">
    <property type="protein sequence ID" value="OQR95671.1"/>
    <property type="molecule type" value="Genomic_DNA"/>
</dbReference>
<dbReference type="EC" id="6.3.4.19" evidence="1"/>
<gene>
    <name evidence="8" type="ORF">THRCLA_07672</name>
</gene>
<sequence>MAGVGRSAFANAMENAALIQGPRLAIALSGGADSTALLCLLSEWARKPSEQLLAITVDHGLRKESGDEAIHVKTFAQRFNVPHEIHKVQWLEKDKLQRSQLQEMARIKRYQVLKDVCEKNDIAALLVAHNLGDQAETLLMRLGRGSGWNGLVGIPMKTTIPVQPTSKIPLVRPLLSFDKQQLKATCKRFNQEWVEDPSNDSDDFDRIRIRKALVNCDDKMIFQRLSSLQQHAEQAHQELVQAEMELCQKHLKKVDNVLVLNDTFLNDPMVFDELAIRVLTGIVHKVGQKQYPPRVASVNALWNTWNRLDMKTNSKLTLGCCLVRKTRRGIEFTIETKL</sequence>
<dbReference type="OrthoDB" id="198857at2759"/>
<keyword evidence="9" id="KW-1185">Reference proteome</keyword>
<dbReference type="InterPro" id="IPR012094">
    <property type="entry name" value="tRNA_Ile_lys_synt"/>
</dbReference>
<dbReference type="InterPro" id="IPR011063">
    <property type="entry name" value="TilS/TtcA_N"/>
</dbReference>
<dbReference type="Proteomes" id="UP000243217">
    <property type="component" value="Unassembled WGS sequence"/>
</dbReference>
<evidence type="ECO:0000256" key="4">
    <source>
        <dbReference type="ARBA" id="ARBA00022741"/>
    </source>
</evidence>
<reference evidence="8 9" key="1">
    <citation type="journal article" date="2014" name="Genome Biol. Evol.">
        <title>The secreted proteins of Achlya hypogyna and Thraustotheca clavata identify the ancestral oomycete secretome and reveal gene acquisitions by horizontal gene transfer.</title>
        <authorList>
            <person name="Misner I."/>
            <person name="Blouin N."/>
            <person name="Leonard G."/>
            <person name="Richards T.A."/>
            <person name="Lane C.E."/>
        </authorList>
    </citation>
    <scope>NUCLEOTIDE SEQUENCE [LARGE SCALE GENOMIC DNA]</scope>
    <source>
        <strain evidence="8 9">ATCC 34112</strain>
    </source>
</reference>
<keyword evidence="3" id="KW-0819">tRNA processing</keyword>
<dbReference type="InterPro" id="IPR014729">
    <property type="entry name" value="Rossmann-like_a/b/a_fold"/>
</dbReference>
<dbReference type="InterPro" id="IPR012795">
    <property type="entry name" value="tRNA_Ile_lys_synt_N"/>
</dbReference>
<dbReference type="GO" id="GO:0008033">
    <property type="term" value="P:tRNA processing"/>
    <property type="evidence" value="ECO:0007669"/>
    <property type="project" value="UniProtKB-KW"/>
</dbReference>
<dbReference type="GO" id="GO:0005524">
    <property type="term" value="F:ATP binding"/>
    <property type="evidence" value="ECO:0007669"/>
    <property type="project" value="UniProtKB-KW"/>
</dbReference>
<dbReference type="Pfam" id="PF01171">
    <property type="entry name" value="ATP_bind_3"/>
    <property type="match status" value="1"/>
</dbReference>
<dbReference type="Gene3D" id="3.40.50.620">
    <property type="entry name" value="HUPs"/>
    <property type="match status" value="1"/>
</dbReference>
<keyword evidence="4" id="KW-0547">Nucleotide-binding</keyword>
<proteinExistence type="inferred from homology"/>
<evidence type="ECO:0000259" key="7">
    <source>
        <dbReference type="Pfam" id="PF01171"/>
    </source>
</evidence>
<evidence type="ECO:0000256" key="3">
    <source>
        <dbReference type="ARBA" id="ARBA00022694"/>
    </source>
</evidence>
<dbReference type="HAMAP" id="MF_01161">
    <property type="entry name" value="tRNA_Ile_lys_synt"/>
    <property type="match status" value="1"/>
</dbReference>
<comment type="catalytic activity">
    <reaction evidence="6">
        <text>cytidine(34) in tRNA(Ile2) + L-lysine + ATP = lysidine(34) in tRNA(Ile2) + AMP + diphosphate + H(+)</text>
        <dbReference type="Rhea" id="RHEA:43744"/>
        <dbReference type="Rhea" id="RHEA-COMP:10625"/>
        <dbReference type="Rhea" id="RHEA-COMP:10670"/>
        <dbReference type="ChEBI" id="CHEBI:15378"/>
        <dbReference type="ChEBI" id="CHEBI:30616"/>
        <dbReference type="ChEBI" id="CHEBI:32551"/>
        <dbReference type="ChEBI" id="CHEBI:33019"/>
        <dbReference type="ChEBI" id="CHEBI:82748"/>
        <dbReference type="ChEBI" id="CHEBI:83665"/>
        <dbReference type="ChEBI" id="CHEBI:456215"/>
        <dbReference type="EC" id="6.3.4.19"/>
    </reaction>
</comment>
<evidence type="ECO:0000256" key="1">
    <source>
        <dbReference type="ARBA" id="ARBA00013267"/>
    </source>
</evidence>
<evidence type="ECO:0000256" key="2">
    <source>
        <dbReference type="ARBA" id="ARBA00022598"/>
    </source>
</evidence>
<keyword evidence="2" id="KW-0436">Ligase</keyword>
<accession>A0A1V9ZCN1</accession>
<keyword evidence="5" id="KW-0067">ATP-binding</keyword>
<dbReference type="STRING" id="74557.A0A1V9ZCN1"/>
<organism evidence="8 9">
    <name type="scientific">Thraustotheca clavata</name>
    <dbReference type="NCBI Taxonomy" id="74557"/>
    <lineage>
        <taxon>Eukaryota</taxon>
        <taxon>Sar</taxon>
        <taxon>Stramenopiles</taxon>
        <taxon>Oomycota</taxon>
        <taxon>Saprolegniomycetes</taxon>
        <taxon>Saprolegniales</taxon>
        <taxon>Achlyaceae</taxon>
        <taxon>Thraustotheca</taxon>
    </lineage>
</organism>
<dbReference type="GO" id="GO:0032267">
    <property type="term" value="F:tRNA(Ile)-lysidine synthase activity"/>
    <property type="evidence" value="ECO:0007669"/>
    <property type="project" value="UniProtKB-EC"/>
</dbReference>
<name>A0A1V9ZCN1_9STRA</name>
<comment type="caution">
    <text evidence="8">The sequence shown here is derived from an EMBL/GenBank/DDBJ whole genome shotgun (WGS) entry which is preliminary data.</text>
</comment>
<dbReference type="CDD" id="cd01992">
    <property type="entry name" value="TilS_N"/>
    <property type="match status" value="1"/>
</dbReference>
<evidence type="ECO:0000256" key="6">
    <source>
        <dbReference type="ARBA" id="ARBA00048539"/>
    </source>
</evidence>
<protein>
    <recommendedName>
        <fullName evidence="1">tRNA(Ile)-lysidine synthetase</fullName>
        <ecNumber evidence="1">6.3.4.19</ecNumber>
    </recommendedName>
</protein>
<dbReference type="AlphaFoldDB" id="A0A1V9ZCN1"/>